<dbReference type="PANTHER" id="PTHR12835:SF5">
    <property type="entry name" value="BIOTIN--PROTEIN LIGASE"/>
    <property type="match status" value="1"/>
</dbReference>
<dbReference type="CDD" id="cd16442">
    <property type="entry name" value="BPL"/>
    <property type="match status" value="1"/>
</dbReference>
<evidence type="ECO:0000313" key="6">
    <source>
        <dbReference type="Proteomes" id="UP000694722"/>
    </source>
</evidence>
<accession>A0A8D1GDQ6</accession>
<reference evidence="5" key="1">
    <citation type="submission" date="2025-08" db="UniProtKB">
        <authorList>
            <consortium name="Ensembl"/>
        </authorList>
    </citation>
    <scope>IDENTIFICATION</scope>
</reference>
<dbReference type="Pfam" id="PF03099">
    <property type="entry name" value="BPL_LplA_LipB"/>
    <property type="match status" value="1"/>
</dbReference>
<evidence type="ECO:0000256" key="3">
    <source>
        <dbReference type="SAM" id="MobiDB-lite"/>
    </source>
</evidence>
<comment type="similarity">
    <text evidence="1">Belongs to the biotin--protein ligase family.</text>
</comment>
<feature type="region of interest" description="Disordered" evidence="3">
    <location>
        <begin position="29"/>
        <end position="94"/>
    </location>
</feature>
<dbReference type="PANTHER" id="PTHR12835">
    <property type="entry name" value="BIOTIN PROTEIN LIGASE"/>
    <property type="match status" value="1"/>
</dbReference>
<evidence type="ECO:0000256" key="2">
    <source>
        <dbReference type="ARBA" id="ARBA00022598"/>
    </source>
</evidence>
<name>A0A8D1GDQ6_PIG</name>
<evidence type="ECO:0000259" key="4">
    <source>
        <dbReference type="PROSITE" id="PS51733"/>
    </source>
</evidence>
<dbReference type="PROSITE" id="PS51733">
    <property type="entry name" value="BPL_LPL_CATALYTIC"/>
    <property type="match status" value="1"/>
</dbReference>
<evidence type="ECO:0000256" key="1">
    <source>
        <dbReference type="ARBA" id="ARBA00009934"/>
    </source>
</evidence>
<dbReference type="Proteomes" id="UP000694722">
    <property type="component" value="Unplaced"/>
</dbReference>
<organism evidence="5 6">
    <name type="scientific">Sus scrofa</name>
    <name type="common">Pig</name>
    <dbReference type="NCBI Taxonomy" id="9823"/>
    <lineage>
        <taxon>Eukaryota</taxon>
        <taxon>Metazoa</taxon>
        <taxon>Chordata</taxon>
        <taxon>Craniata</taxon>
        <taxon>Vertebrata</taxon>
        <taxon>Euteleostomi</taxon>
        <taxon>Mammalia</taxon>
        <taxon>Eutheria</taxon>
        <taxon>Laurasiatheria</taxon>
        <taxon>Artiodactyla</taxon>
        <taxon>Suina</taxon>
        <taxon>Suidae</taxon>
        <taxon>Sus</taxon>
    </lineage>
</organism>
<protein>
    <recommendedName>
        <fullName evidence="4">BPL/LPL catalytic domain-containing protein</fullName>
    </recommendedName>
</protein>
<evidence type="ECO:0000313" key="5">
    <source>
        <dbReference type="Ensembl" id="ENSSSCP00040047712.1"/>
    </source>
</evidence>
<sequence>MEDRLQMANGLIAQKIVSVHLQDSALKELREQASDTPAQILQPDPESSVERKPEPNAMEHIGKGDPQVLGPAPTLGKGSVPGVEPAEESDRGVGPVEHCHLHLSSCHECLELENSTIESVKFASAENIPDLPYDYSLEGVADDLCPERGERRVNVSGKAPNILLYVGAGSQDAPDRLQQVRSALADCVDTDCYTLYHLPQESALRDPWPDNCLLLVIAARESIPEDLSRRFLAYLSQGGKVLALASSFTLAGFRVTSKALLQDTVQSLVFYKADQSQVKLSILSSGCIYEGGPGEPLGLGQLQGHLDSEDKDRLIVQVPFGTRGGEAVLCQEIRDPLMQWLGKHVDPEGVITSSKLSLKFVSSYTSEVDITPSAIPVVTDTAAFSSENFNFEIYRQNLQTKKLGKIILFAEVTSTTMSLLDGLMFQMPQEMGLIAIAGRQTQGKGRGSNAWLSPVGCALSTLLLTIPLRSQLGQRIPFVQHLMSLAVVEAVRSIPQYQDINLRVKWPNDIYYNDLMKLGGVLVNSTLMGETFYILVGCGFNVTNSNPTICINDLITEYNKQHSAGLKPLRADYLIARTVTVLEKLIDTFQEEGPNGVLPLYYKYWIHSAQQVRLGSTEGPKVWIVGLDDAGFLLVHQENGEVVTVHPDGNSFDMLRNLIVPKRP</sequence>
<dbReference type="SUPFAM" id="SSF55681">
    <property type="entry name" value="Class II aaRS and biotin synthetases"/>
    <property type="match status" value="1"/>
</dbReference>
<feature type="domain" description="BPL/LPL catalytic" evidence="4">
    <location>
        <begin position="392"/>
        <end position="590"/>
    </location>
</feature>
<dbReference type="NCBIfam" id="TIGR00121">
    <property type="entry name" value="birA_ligase"/>
    <property type="match status" value="1"/>
</dbReference>
<dbReference type="AlphaFoldDB" id="A0A8D1GDQ6"/>
<dbReference type="InterPro" id="IPR004143">
    <property type="entry name" value="BPL_LPL_catalytic"/>
</dbReference>
<dbReference type="GO" id="GO:0004077">
    <property type="term" value="F:biotin--[biotin carboxyl-carrier protein] ligase activity"/>
    <property type="evidence" value="ECO:0007669"/>
    <property type="project" value="InterPro"/>
</dbReference>
<dbReference type="Gene3D" id="3.30.930.10">
    <property type="entry name" value="Bira Bifunctional Protein, Domain 2"/>
    <property type="match status" value="1"/>
</dbReference>
<keyword evidence="2" id="KW-0436">Ligase</keyword>
<dbReference type="InterPro" id="IPR004408">
    <property type="entry name" value="Biotin_CoA_COase_ligase"/>
</dbReference>
<dbReference type="Ensembl" id="ENSSSCT00040104625.1">
    <property type="protein sequence ID" value="ENSSSCP00040047712.1"/>
    <property type="gene ID" value="ENSSSCG00040075421.1"/>
</dbReference>
<proteinExistence type="inferred from homology"/>
<dbReference type="InterPro" id="IPR045864">
    <property type="entry name" value="aa-tRNA-synth_II/BPL/LPL"/>
</dbReference>
<dbReference type="Pfam" id="PF02237">
    <property type="entry name" value="BPL_C"/>
    <property type="match status" value="1"/>
</dbReference>
<dbReference type="InterPro" id="IPR003142">
    <property type="entry name" value="BPL_C"/>
</dbReference>